<name>Q69J46_ORYSJ</name>
<evidence type="ECO:0000313" key="3">
    <source>
        <dbReference type="Proteomes" id="UP000000763"/>
    </source>
</evidence>
<reference evidence="3" key="2">
    <citation type="journal article" date="2008" name="Nucleic Acids Res.">
        <title>The rice annotation project database (RAP-DB): 2008 update.</title>
        <authorList>
            <consortium name="The rice annotation project (RAP)"/>
        </authorList>
    </citation>
    <scope>GENOME REANNOTATION</scope>
    <source>
        <strain evidence="3">cv. Nipponbare</strain>
    </source>
</reference>
<protein>
    <submittedName>
        <fullName evidence="2">Uncharacterized protein</fullName>
    </submittedName>
</protein>
<feature type="compositionally biased region" description="Basic residues" evidence="1">
    <location>
        <begin position="170"/>
        <end position="190"/>
    </location>
</feature>
<feature type="region of interest" description="Disordered" evidence="1">
    <location>
        <begin position="203"/>
        <end position="229"/>
    </location>
</feature>
<feature type="region of interest" description="Disordered" evidence="1">
    <location>
        <begin position="110"/>
        <end position="130"/>
    </location>
</feature>
<proteinExistence type="predicted"/>
<dbReference type="Proteomes" id="UP000000763">
    <property type="component" value="Chromosome 7"/>
</dbReference>
<feature type="region of interest" description="Disordered" evidence="1">
    <location>
        <begin position="246"/>
        <end position="281"/>
    </location>
</feature>
<organism evidence="2 3">
    <name type="scientific">Oryza sativa subsp. japonica</name>
    <name type="common">Rice</name>
    <dbReference type="NCBI Taxonomy" id="39947"/>
    <lineage>
        <taxon>Eukaryota</taxon>
        <taxon>Viridiplantae</taxon>
        <taxon>Streptophyta</taxon>
        <taxon>Embryophyta</taxon>
        <taxon>Tracheophyta</taxon>
        <taxon>Spermatophyta</taxon>
        <taxon>Magnoliopsida</taxon>
        <taxon>Liliopsida</taxon>
        <taxon>Poales</taxon>
        <taxon>Poaceae</taxon>
        <taxon>BOP clade</taxon>
        <taxon>Oryzoideae</taxon>
        <taxon>Oryzeae</taxon>
        <taxon>Oryzinae</taxon>
        <taxon>Oryza</taxon>
        <taxon>Oryza sativa</taxon>
    </lineage>
</organism>
<gene>
    <name evidence="2" type="primary">OSJNBa0030A22.28</name>
</gene>
<dbReference type="AlphaFoldDB" id="Q69J46"/>
<feature type="compositionally biased region" description="Basic and acidic residues" evidence="1">
    <location>
        <begin position="22"/>
        <end position="38"/>
    </location>
</feature>
<feature type="region of interest" description="Disordered" evidence="1">
    <location>
        <begin position="1"/>
        <end position="90"/>
    </location>
</feature>
<evidence type="ECO:0000313" key="2">
    <source>
        <dbReference type="EMBL" id="BAD32014.1"/>
    </source>
</evidence>
<dbReference type="EMBL" id="AP006456">
    <property type="protein sequence ID" value="BAD32014.1"/>
    <property type="molecule type" value="Genomic_DNA"/>
</dbReference>
<reference evidence="3" key="1">
    <citation type="journal article" date="2005" name="Nature">
        <title>The map-based sequence of the rice genome.</title>
        <authorList>
            <consortium name="International rice genome sequencing project (IRGSP)"/>
            <person name="Matsumoto T."/>
            <person name="Wu J."/>
            <person name="Kanamori H."/>
            <person name="Katayose Y."/>
            <person name="Fujisawa M."/>
            <person name="Namiki N."/>
            <person name="Mizuno H."/>
            <person name="Yamamoto K."/>
            <person name="Antonio B.A."/>
            <person name="Baba T."/>
            <person name="Sakata K."/>
            <person name="Nagamura Y."/>
            <person name="Aoki H."/>
            <person name="Arikawa K."/>
            <person name="Arita K."/>
            <person name="Bito T."/>
            <person name="Chiden Y."/>
            <person name="Fujitsuka N."/>
            <person name="Fukunaka R."/>
            <person name="Hamada M."/>
            <person name="Harada C."/>
            <person name="Hayashi A."/>
            <person name="Hijishita S."/>
            <person name="Honda M."/>
            <person name="Hosokawa S."/>
            <person name="Ichikawa Y."/>
            <person name="Idonuma A."/>
            <person name="Iijima M."/>
            <person name="Ikeda M."/>
            <person name="Ikeno M."/>
            <person name="Ito K."/>
            <person name="Ito S."/>
            <person name="Ito T."/>
            <person name="Ito Y."/>
            <person name="Ito Y."/>
            <person name="Iwabuchi A."/>
            <person name="Kamiya K."/>
            <person name="Karasawa W."/>
            <person name="Kurita K."/>
            <person name="Katagiri S."/>
            <person name="Kikuta A."/>
            <person name="Kobayashi H."/>
            <person name="Kobayashi N."/>
            <person name="Machita K."/>
            <person name="Maehara T."/>
            <person name="Masukawa M."/>
            <person name="Mizubayashi T."/>
            <person name="Mukai Y."/>
            <person name="Nagasaki H."/>
            <person name="Nagata Y."/>
            <person name="Naito S."/>
            <person name="Nakashima M."/>
            <person name="Nakama Y."/>
            <person name="Nakamichi Y."/>
            <person name="Nakamura M."/>
            <person name="Meguro A."/>
            <person name="Negishi M."/>
            <person name="Ohta I."/>
            <person name="Ohta T."/>
            <person name="Okamoto M."/>
            <person name="Ono N."/>
            <person name="Saji S."/>
            <person name="Sakaguchi M."/>
            <person name="Sakai K."/>
            <person name="Shibata M."/>
            <person name="Shimokawa T."/>
            <person name="Song J."/>
            <person name="Takazaki Y."/>
            <person name="Terasawa K."/>
            <person name="Tsugane M."/>
            <person name="Tsuji K."/>
            <person name="Ueda S."/>
            <person name="Waki K."/>
            <person name="Yamagata H."/>
            <person name="Yamamoto M."/>
            <person name="Yamamoto S."/>
            <person name="Yamane H."/>
            <person name="Yoshiki S."/>
            <person name="Yoshihara R."/>
            <person name="Yukawa K."/>
            <person name="Zhong H."/>
            <person name="Yano M."/>
            <person name="Yuan Q."/>
            <person name="Ouyang S."/>
            <person name="Liu J."/>
            <person name="Jones K.M."/>
            <person name="Gansberger K."/>
            <person name="Moffat K."/>
            <person name="Hill J."/>
            <person name="Bera J."/>
            <person name="Fadrosh D."/>
            <person name="Jin S."/>
            <person name="Johri S."/>
            <person name="Kim M."/>
            <person name="Overton L."/>
            <person name="Reardon M."/>
            <person name="Tsitrin T."/>
            <person name="Vuong H."/>
            <person name="Weaver B."/>
            <person name="Ciecko A."/>
            <person name="Tallon L."/>
            <person name="Jackson J."/>
            <person name="Pai G."/>
            <person name="Aken S.V."/>
            <person name="Utterback T."/>
            <person name="Reidmuller S."/>
            <person name="Feldblyum T."/>
            <person name="Hsiao J."/>
            <person name="Zismann V."/>
            <person name="Iobst S."/>
            <person name="de Vazeille A.R."/>
            <person name="Buell C.R."/>
            <person name="Ying K."/>
            <person name="Li Y."/>
            <person name="Lu T."/>
            <person name="Huang Y."/>
            <person name="Zhao Q."/>
            <person name="Feng Q."/>
            <person name="Zhang L."/>
            <person name="Zhu J."/>
            <person name="Weng Q."/>
            <person name="Mu J."/>
            <person name="Lu Y."/>
            <person name="Fan D."/>
            <person name="Liu Y."/>
            <person name="Guan J."/>
            <person name="Zhang Y."/>
            <person name="Yu S."/>
            <person name="Liu X."/>
            <person name="Zhang Y."/>
            <person name="Hong G."/>
            <person name="Han B."/>
            <person name="Choisne N."/>
            <person name="Demange N."/>
            <person name="Orjeda G."/>
            <person name="Samain S."/>
            <person name="Cattolico L."/>
            <person name="Pelletier E."/>
            <person name="Couloux A."/>
            <person name="Segurens B."/>
            <person name="Wincker P."/>
            <person name="D'Hont A."/>
            <person name="Scarpelli C."/>
            <person name="Weissenbach J."/>
            <person name="Salanoubat M."/>
            <person name="Quetier F."/>
            <person name="Yu Y."/>
            <person name="Kim H.R."/>
            <person name="Rambo T."/>
            <person name="Currie J."/>
            <person name="Collura K."/>
            <person name="Luo M."/>
            <person name="Yang T."/>
            <person name="Ammiraju J.S.S."/>
            <person name="Engler F."/>
            <person name="Soderlund C."/>
            <person name="Wing R.A."/>
            <person name="Palmer L.E."/>
            <person name="de la Bastide M."/>
            <person name="Spiegel L."/>
            <person name="Nascimento L."/>
            <person name="Zutavern T."/>
            <person name="O'Shaughnessy A."/>
            <person name="Dike S."/>
            <person name="Dedhia N."/>
            <person name="Preston R."/>
            <person name="Balija V."/>
            <person name="McCombie W.R."/>
            <person name="Chow T."/>
            <person name="Chen H."/>
            <person name="Chung M."/>
            <person name="Chen C."/>
            <person name="Shaw J."/>
            <person name="Wu H."/>
            <person name="Hsiao K."/>
            <person name="Chao Y."/>
            <person name="Chu M."/>
            <person name="Cheng C."/>
            <person name="Hour A."/>
            <person name="Lee P."/>
            <person name="Lin S."/>
            <person name="Lin Y."/>
            <person name="Liou J."/>
            <person name="Liu S."/>
            <person name="Hsing Y."/>
            <person name="Raghuvanshi S."/>
            <person name="Mohanty A."/>
            <person name="Bharti A.K."/>
            <person name="Gaur A."/>
            <person name="Gupta V."/>
            <person name="Kumar D."/>
            <person name="Ravi V."/>
            <person name="Vij S."/>
            <person name="Kapur A."/>
            <person name="Khurana P."/>
            <person name="Khurana P."/>
            <person name="Khurana J.P."/>
            <person name="Tyagi A.K."/>
            <person name="Gaikwad K."/>
            <person name="Singh A."/>
            <person name="Dalal V."/>
            <person name="Srivastava S."/>
            <person name="Dixit A."/>
            <person name="Pal A.K."/>
            <person name="Ghazi I.A."/>
            <person name="Yadav M."/>
            <person name="Pandit A."/>
            <person name="Bhargava A."/>
            <person name="Sureshbabu K."/>
            <person name="Batra K."/>
            <person name="Sharma T.R."/>
            <person name="Mohapatra T."/>
            <person name="Singh N.K."/>
            <person name="Messing J."/>
            <person name="Nelson A.B."/>
            <person name="Fuks G."/>
            <person name="Kavchok S."/>
            <person name="Keizer G."/>
            <person name="Linton E."/>
            <person name="Llaca V."/>
            <person name="Song R."/>
            <person name="Tanyolac B."/>
            <person name="Young S."/>
            <person name="Ho-Il K."/>
            <person name="Hahn J.H."/>
            <person name="Sangsakoo G."/>
            <person name="Vanavichit A."/>
            <person name="de Mattos Luiz.A.T."/>
            <person name="Zimmer P.D."/>
            <person name="Malone G."/>
            <person name="Dellagostin O."/>
            <person name="de Oliveira A.C."/>
            <person name="Bevan M."/>
            <person name="Bancroft I."/>
            <person name="Minx P."/>
            <person name="Cordum H."/>
            <person name="Wilson R."/>
            <person name="Cheng Z."/>
            <person name="Jin W."/>
            <person name="Jiang J."/>
            <person name="Leong S.A."/>
            <person name="Iwama H."/>
            <person name="Gojobori T."/>
            <person name="Itoh T."/>
            <person name="Niimura Y."/>
            <person name="Fujii Y."/>
            <person name="Habara T."/>
            <person name="Sakai H."/>
            <person name="Sato Y."/>
            <person name="Wilson G."/>
            <person name="Kumar K."/>
            <person name="McCouch S."/>
            <person name="Juretic N."/>
            <person name="Hoen D."/>
            <person name="Wright S."/>
            <person name="Bruskiewich R."/>
            <person name="Bureau T."/>
            <person name="Miyao A."/>
            <person name="Hirochika H."/>
            <person name="Nishikawa T."/>
            <person name="Kadowaki K."/>
            <person name="Sugiura M."/>
            <person name="Burr B."/>
            <person name="Sasaki T."/>
        </authorList>
    </citation>
    <scope>NUCLEOTIDE SEQUENCE [LARGE SCALE GENOMIC DNA]</scope>
    <source>
        <strain evidence="3">cv. Nipponbare</strain>
    </source>
</reference>
<evidence type="ECO:0000256" key="1">
    <source>
        <dbReference type="SAM" id="MobiDB-lite"/>
    </source>
</evidence>
<sequence>MCQPSKHTLQRGKPSTEPAIAMRDRSPPGQQHHYDTKTLKRRPHKGRDAERRRRHPSKNWTRNSLQRRGELQKGRGCRPATKKTTHSRQLPLHYHLSLRRCRKCCRSGFGAPPRSPRLGLPATRRPSRAAVAEPPLPHLRTDLRAALRPPRRRRLYSGRCVDIVPPTQPARHHHWPPRHQPPHGRKRHSGCRVTDVAGALTARAAATPEPDRRPATALPPRATAPPQWPCHGRHAVARARAVAAPTRFGGGRRRAQLASPPPSQLAGGTPASSGGGETKSVNISYLAKRRGGTEEEMRQKGDRIGTCLRNGLEGIRRLALATYVGCSSPPKILARRPRLVPSRLAGRLVGCFGCPPEIVAQPAPSRLAAWQVAGRLALVDRGSQAIAGSCVCRWDGQ</sequence>
<accession>Q69J46</accession>
<feature type="region of interest" description="Disordered" evidence="1">
    <location>
        <begin position="164"/>
        <end position="190"/>
    </location>
</feature>